<dbReference type="CDD" id="cd04186">
    <property type="entry name" value="GT_2_like_c"/>
    <property type="match status" value="1"/>
</dbReference>
<evidence type="ECO:0000313" key="7">
    <source>
        <dbReference type="Proteomes" id="UP000325797"/>
    </source>
</evidence>
<evidence type="ECO:0000256" key="3">
    <source>
        <dbReference type="ARBA" id="ARBA00022679"/>
    </source>
</evidence>
<evidence type="ECO:0000256" key="1">
    <source>
        <dbReference type="ARBA" id="ARBA00006739"/>
    </source>
</evidence>
<dbReference type="PANTHER" id="PTHR43179">
    <property type="entry name" value="RHAMNOSYLTRANSFERASE WBBL"/>
    <property type="match status" value="1"/>
</dbReference>
<evidence type="ECO:0000259" key="5">
    <source>
        <dbReference type="Pfam" id="PF00535"/>
    </source>
</evidence>
<dbReference type="Proteomes" id="UP000325797">
    <property type="component" value="Chromosome"/>
</dbReference>
<keyword evidence="7" id="KW-1185">Reference proteome</keyword>
<keyword evidence="4" id="KW-0472">Membrane</keyword>
<comment type="similarity">
    <text evidence="1">Belongs to the glycosyltransferase 2 family.</text>
</comment>
<evidence type="ECO:0000256" key="4">
    <source>
        <dbReference type="SAM" id="Phobius"/>
    </source>
</evidence>
<keyword evidence="4" id="KW-1133">Transmembrane helix</keyword>
<dbReference type="RefSeq" id="WP_151115709.1">
    <property type="nucleotide sequence ID" value="NZ_CP042582.1"/>
</dbReference>
<dbReference type="InterPro" id="IPR001173">
    <property type="entry name" value="Glyco_trans_2-like"/>
</dbReference>
<dbReference type="KEGG" id="hadh:FRZ61_12060"/>
<dbReference type="AlphaFoldDB" id="A0A5J6MUE9"/>
<reference evidence="6 7" key="1">
    <citation type="submission" date="2019-08" db="EMBL/GenBank/DDBJ databases">
        <title>Hyperibacter terrae gen. nov., sp. nov. and Hyperibacter viscosus sp. nov., two new members in the family Rhodospirillaceae isolated from the rhizosphere of Hypericum perforatum.</title>
        <authorList>
            <person name="Noviana Z."/>
        </authorList>
    </citation>
    <scope>NUCLEOTIDE SEQUENCE [LARGE SCALE GENOMIC DNA]</scope>
    <source>
        <strain evidence="6 7">R5959</strain>
    </source>
</reference>
<dbReference type="GO" id="GO:0016757">
    <property type="term" value="F:glycosyltransferase activity"/>
    <property type="evidence" value="ECO:0007669"/>
    <property type="project" value="UniProtKB-KW"/>
</dbReference>
<keyword evidence="3 6" id="KW-0808">Transferase</keyword>
<accession>A0A5J6MUE9</accession>
<dbReference type="OrthoDB" id="9783791at2"/>
<feature type="domain" description="Glycosyltransferase 2-like" evidence="5">
    <location>
        <begin position="18"/>
        <end position="186"/>
    </location>
</feature>
<dbReference type="SUPFAM" id="SSF53448">
    <property type="entry name" value="Nucleotide-diphospho-sugar transferases"/>
    <property type="match status" value="1"/>
</dbReference>
<dbReference type="Gene3D" id="3.90.550.10">
    <property type="entry name" value="Spore Coat Polysaccharide Biosynthesis Protein SpsA, Chain A"/>
    <property type="match status" value="1"/>
</dbReference>
<dbReference type="EMBL" id="CP042582">
    <property type="protein sequence ID" value="QEX21282.1"/>
    <property type="molecule type" value="Genomic_DNA"/>
</dbReference>
<dbReference type="InterPro" id="IPR029044">
    <property type="entry name" value="Nucleotide-diphossugar_trans"/>
</dbReference>
<keyword evidence="2" id="KW-0328">Glycosyltransferase</keyword>
<name>A0A5J6MUE9_9PROT</name>
<dbReference type="PANTHER" id="PTHR43179:SF12">
    <property type="entry name" value="GALACTOFURANOSYLTRANSFERASE GLFT2"/>
    <property type="match status" value="1"/>
</dbReference>
<feature type="transmembrane region" description="Helical" evidence="4">
    <location>
        <begin position="258"/>
        <end position="279"/>
    </location>
</feature>
<protein>
    <submittedName>
        <fullName evidence="6">Glycosyl transferase</fullName>
    </submittedName>
</protein>
<organism evidence="6 7">
    <name type="scientific">Hypericibacter adhaerens</name>
    <dbReference type="NCBI Taxonomy" id="2602016"/>
    <lineage>
        <taxon>Bacteria</taxon>
        <taxon>Pseudomonadati</taxon>
        <taxon>Pseudomonadota</taxon>
        <taxon>Alphaproteobacteria</taxon>
        <taxon>Rhodospirillales</taxon>
        <taxon>Dongiaceae</taxon>
        <taxon>Hypericibacter</taxon>
    </lineage>
</organism>
<dbReference type="Pfam" id="PF00535">
    <property type="entry name" value="Glycos_transf_2"/>
    <property type="match status" value="1"/>
</dbReference>
<proteinExistence type="inferred from homology"/>
<sequence>MSAADASTASSPHTPAICVIVVAYNAGRHLAACIASLQRQRWTDFEAIIVDNGSADGSIEALGPLPVPFRLLPLGANLGFAAANNRGAAASRSPWIALLNPDAVAAPDWLERLMAAARRHPEFVMFGSTQIQLADETRWDGLGDVYHASGIPWRGGFGQRVTGAAPEGEVFGPCAAAALYRRDAFEAAGGFDERFFCYVEDVDLAFRLRLQGHRALQVGSAVVRHAGSATTGRSSDFTLFHGWRNRSWAFVKNMPGPLFWPLLPLHVATLAGMLLLALLPGSRNRASSCWRGLRAAVAGLGPIWRSRREIQRRRRSPVARIAGAMSWSPLALLTRRAMLRPLRPSGSGQDGQA</sequence>
<gene>
    <name evidence="6" type="ORF">FRZ61_12060</name>
</gene>
<keyword evidence="4" id="KW-0812">Transmembrane</keyword>
<evidence type="ECO:0000256" key="2">
    <source>
        <dbReference type="ARBA" id="ARBA00022676"/>
    </source>
</evidence>
<evidence type="ECO:0000313" key="6">
    <source>
        <dbReference type="EMBL" id="QEX21282.1"/>
    </source>
</evidence>